<name>A0A3P5X707_9MICC</name>
<feature type="compositionally biased region" description="Polar residues" evidence="1">
    <location>
        <begin position="109"/>
        <end position="118"/>
    </location>
</feature>
<feature type="transmembrane region" description="Helical" evidence="2">
    <location>
        <begin position="210"/>
        <end position="230"/>
    </location>
</feature>
<dbReference type="PANTHER" id="PTHR41771">
    <property type="entry name" value="MEMBRANE PROTEIN-RELATED"/>
    <property type="match status" value="1"/>
</dbReference>
<feature type="region of interest" description="Disordered" evidence="1">
    <location>
        <begin position="439"/>
        <end position="510"/>
    </location>
</feature>
<dbReference type="AlphaFoldDB" id="A0A3P5X707"/>
<feature type="compositionally biased region" description="Low complexity" evidence="1">
    <location>
        <begin position="86"/>
        <end position="108"/>
    </location>
</feature>
<sequence>MGAGHSHASPDHSEPTPAAIAARRKANRILAAILIPLTLLTLAGMAMLWPSGSKEGISLANPYSAAPGVTFDTGTIQSVSLDSCMQGTPQQAPGQAGQDTQGTQGTPGSLDTQGGQQAAGSDCTFALTQPDKGGSPVKVVINPDVASSHGVKPGDQIRYLNLSGVQGASASQTSPSYIFLDFVRTLPIVLLALLYAAVVIVVARWRGFRALVGLVGAYFVLAGFILPGLVEGKPPLLLALVGSTVIMIGVLYFAHGFSARTSTALLGTMFGLGITALLAAWATDAANLAGVGNHDATTLINTSANISITGVILCGLIISGLGVLNDVTITQSSAVWELYELAPDSSARKLFTSAMRIGRDHIASTVYTIAFAYAGAALPILIIVMLYDRPLGETLTSAELSEEVIRTLVGSIGLVLAIPVTTLIAVLVVKATHMGRRQPMGLEGGAPVLSGEADDGGAHLPARARQSGRDDVGPPLGEDVHLGGDTAGGTADGTTAAAGTRRGRRADRRP</sequence>
<gene>
    <name evidence="3" type="ORF">PSET11_02386</name>
</gene>
<dbReference type="EMBL" id="UXAU01000035">
    <property type="protein sequence ID" value="VDC30150.1"/>
    <property type="molecule type" value="Genomic_DNA"/>
</dbReference>
<feature type="compositionally biased region" description="Basic and acidic residues" evidence="1">
    <location>
        <begin position="467"/>
        <end position="482"/>
    </location>
</feature>
<feature type="transmembrane region" description="Helical" evidence="2">
    <location>
        <begin position="365"/>
        <end position="387"/>
    </location>
</feature>
<evidence type="ECO:0000256" key="2">
    <source>
        <dbReference type="SAM" id="Phobius"/>
    </source>
</evidence>
<accession>A0A3P5X707</accession>
<dbReference type="PANTHER" id="PTHR41771:SF1">
    <property type="entry name" value="MEMBRANE PROTEIN"/>
    <property type="match status" value="1"/>
</dbReference>
<keyword evidence="4" id="KW-1185">Reference proteome</keyword>
<evidence type="ECO:0000256" key="1">
    <source>
        <dbReference type="SAM" id="MobiDB-lite"/>
    </source>
</evidence>
<keyword evidence="2" id="KW-1133">Transmembrane helix</keyword>
<keyword evidence="2" id="KW-0812">Transmembrane</keyword>
<proteinExistence type="predicted"/>
<feature type="region of interest" description="Disordered" evidence="1">
    <location>
        <begin position="84"/>
        <end position="118"/>
    </location>
</feature>
<feature type="transmembrane region" description="Helical" evidence="2">
    <location>
        <begin position="182"/>
        <end position="203"/>
    </location>
</feature>
<keyword evidence="2" id="KW-0472">Membrane</keyword>
<dbReference type="InterPro" id="IPR012507">
    <property type="entry name" value="YibE_F"/>
</dbReference>
<feature type="transmembrane region" description="Helical" evidence="2">
    <location>
        <begin position="236"/>
        <end position="257"/>
    </location>
</feature>
<protein>
    <submittedName>
        <fullName evidence="3">YibE/F-like protein</fullName>
    </submittedName>
</protein>
<feature type="compositionally biased region" description="Basic residues" evidence="1">
    <location>
        <begin position="501"/>
        <end position="510"/>
    </location>
</feature>
<dbReference type="OrthoDB" id="5846312at2"/>
<organism evidence="3 4">
    <name type="scientific">Arthrobacter ulcerisalmonis</name>
    <dbReference type="NCBI Taxonomy" id="2483813"/>
    <lineage>
        <taxon>Bacteria</taxon>
        <taxon>Bacillati</taxon>
        <taxon>Actinomycetota</taxon>
        <taxon>Actinomycetes</taxon>
        <taxon>Micrococcales</taxon>
        <taxon>Micrococcaceae</taxon>
        <taxon>Arthrobacter</taxon>
    </lineage>
</organism>
<evidence type="ECO:0000313" key="4">
    <source>
        <dbReference type="Proteomes" id="UP000280861"/>
    </source>
</evidence>
<dbReference type="RefSeq" id="WP_124092508.1">
    <property type="nucleotide sequence ID" value="NZ_CBCRYA010000002.1"/>
</dbReference>
<feature type="transmembrane region" description="Helical" evidence="2">
    <location>
        <begin position="264"/>
        <end position="283"/>
    </location>
</feature>
<dbReference type="Proteomes" id="UP000280861">
    <property type="component" value="Unassembled WGS sequence"/>
</dbReference>
<reference evidence="3 4" key="1">
    <citation type="submission" date="2018-11" db="EMBL/GenBank/DDBJ databases">
        <authorList>
            <person name="Criscuolo A."/>
        </authorList>
    </citation>
    <scope>NUCLEOTIDE SEQUENCE [LARGE SCALE GENOMIC DNA]</scope>
    <source>
        <strain evidence="3">AT11b</strain>
    </source>
</reference>
<dbReference type="Pfam" id="PF07907">
    <property type="entry name" value="YibE_F"/>
    <property type="match status" value="1"/>
</dbReference>
<feature type="transmembrane region" description="Helical" evidence="2">
    <location>
        <begin position="29"/>
        <end position="49"/>
    </location>
</feature>
<feature type="transmembrane region" description="Helical" evidence="2">
    <location>
        <begin position="303"/>
        <end position="324"/>
    </location>
</feature>
<feature type="transmembrane region" description="Helical" evidence="2">
    <location>
        <begin position="407"/>
        <end position="429"/>
    </location>
</feature>
<evidence type="ECO:0000313" key="3">
    <source>
        <dbReference type="EMBL" id="VDC30150.1"/>
    </source>
</evidence>